<keyword evidence="18" id="KW-1185">Reference proteome</keyword>
<evidence type="ECO:0000256" key="2">
    <source>
        <dbReference type="ARBA" id="ARBA00001933"/>
    </source>
</evidence>
<name>A7NF21_ROSCS</name>
<dbReference type="CDD" id="cd00610">
    <property type="entry name" value="OAT_like"/>
    <property type="match status" value="1"/>
</dbReference>
<evidence type="ECO:0000256" key="12">
    <source>
        <dbReference type="ARBA" id="ARBA00030857"/>
    </source>
</evidence>
<sequence length="442" mass="47261">MTTPSATDLLEQTAFLSPVWARYSDILVERGEGVYLYDVEGRRYLDFTCGIGVTNTGHCHPRVVAAIREQAGLLLHGQANIVYHRPMLELVAELRTIAPLELDSFFFSNSGAEAVEGAIKLARQATGRSDVIAFEGGFHGRTAGALALTSSKGKYRHAVAPLPAGVHFAPYAACFHCAVARAAGADPSFISGAAPDDAGCCGNPLRQIEHILHTQTTPEDVAAVLVEPVLGEGGYIVPPASFLQGLRRLCDRYGILLIVDEVQSGFGRTGRFFAIEHFGVIPDIMTVAKGIASGLPLSGIIARRVIMERWQPGSHGGTYGGNAVACAAAVATIRAMREERMVENAARQGALLKAELLRLKAQVPSIGDVRGLGLMIGVELRTAEGMPDAALAKRVVAECRTRGLLLLTCGPYDNVIRFIPPLVVEEDQIRDAVRIFEDALAS</sequence>
<dbReference type="GO" id="GO:0047298">
    <property type="term" value="F:(S)-3-amino-2-methylpropionate transaminase activity"/>
    <property type="evidence" value="ECO:0007669"/>
    <property type="project" value="UniProtKB-EC"/>
</dbReference>
<keyword evidence="8 17" id="KW-0808">Transferase</keyword>
<comment type="pathway">
    <text evidence="3">Amino-acid degradation; 4-aminobutanoate degradation.</text>
</comment>
<comment type="catalytic activity">
    <reaction evidence="14">
        <text>4-aminobutanoate + 2-oxoglutarate = succinate semialdehyde + L-glutamate</text>
        <dbReference type="Rhea" id="RHEA:23352"/>
        <dbReference type="ChEBI" id="CHEBI:16810"/>
        <dbReference type="ChEBI" id="CHEBI:29985"/>
        <dbReference type="ChEBI" id="CHEBI:57706"/>
        <dbReference type="ChEBI" id="CHEBI:59888"/>
        <dbReference type="EC" id="2.6.1.19"/>
    </reaction>
</comment>
<proteinExistence type="inferred from homology"/>
<gene>
    <name evidence="17" type="ordered locus">Rcas_3219</name>
</gene>
<dbReference type="SUPFAM" id="SSF53383">
    <property type="entry name" value="PLP-dependent transferases"/>
    <property type="match status" value="1"/>
</dbReference>
<evidence type="ECO:0000256" key="4">
    <source>
        <dbReference type="ARBA" id="ARBA00008954"/>
    </source>
</evidence>
<evidence type="ECO:0000313" key="17">
    <source>
        <dbReference type="EMBL" id="ABU59273.1"/>
    </source>
</evidence>
<evidence type="ECO:0000256" key="10">
    <source>
        <dbReference type="ARBA" id="ARBA00029760"/>
    </source>
</evidence>
<dbReference type="RefSeq" id="WP_012121697.1">
    <property type="nucleotide sequence ID" value="NC_009767.1"/>
</dbReference>
<dbReference type="HOGENOM" id="CLU_016922_10_0_0"/>
<dbReference type="Proteomes" id="UP000000263">
    <property type="component" value="Chromosome"/>
</dbReference>
<dbReference type="AlphaFoldDB" id="A7NF21"/>
<dbReference type="PROSITE" id="PS00600">
    <property type="entry name" value="AA_TRANSFER_CLASS_3"/>
    <property type="match status" value="1"/>
</dbReference>
<evidence type="ECO:0000256" key="6">
    <source>
        <dbReference type="ARBA" id="ARBA00012912"/>
    </source>
</evidence>
<dbReference type="EMBL" id="CP000804">
    <property type="protein sequence ID" value="ABU59273.1"/>
    <property type="molecule type" value="Genomic_DNA"/>
</dbReference>
<dbReference type="eggNOG" id="COG0160">
    <property type="taxonomic scope" value="Bacteria"/>
</dbReference>
<evidence type="ECO:0000256" key="15">
    <source>
        <dbReference type="ARBA" id="ARBA00050054"/>
    </source>
</evidence>
<dbReference type="InterPro" id="IPR015422">
    <property type="entry name" value="PyrdxlP-dep_Trfase_small"/>
</dbReference>
<comment type="catalytic activity">
    <reaction evidence="1">
        <text>(S)-3-amino-2-methylpropanoate + 2-oxoglutarate = 2-methyl-3-oxopropanoate + L-glutamate</text>
        <dbReference type="Rhea" id="RHEA:13993"/>
        <dbReference type="ChEBI" id="CHEBI:16810"/>
        <dbReference type="ChEBI" id="CHEBI:29985"/>
        <dbReference type="ChEBI" id="CHEBI:57700"/>
        <dbReference type="ChEBI" id="CHEBI:58655"/>
        <dbReference type="EC" id="2.6.1.22"/>
    </reaction>
</comment>
<evidence type="ECO:0000256" key="11">
    <source>
        <dbReference type="ARBA" id="ARBA00030204"/>
    </source>
</evidence>
<dbReference type="GO" id="GO:0042802">
    <property type="term" value="F:identical protein binding"/>
    <property type="evidence" value="ECO:0007669"/>
    <property type="project" value="TreeGrafter"/>
</dbReference>
<evidence type="ECO:0000256" key="13">
    <source>
        <dbReference type="ARBA" id="ARBA00031787"/>
    </source>
</evidence>
<dbReference type="OrthoDB" id="9807885at2"/>
<dbReference type="FunFam" id="3.40.640.10:FF:000013">
    <property type="entry name" value="4-aminobutyrate aminotransferase"/>
    <property type="match status" value="1"/>
</dbReference>
<evidence type="ECO:0000256" key="5">
    <source>
        <dbReference type="ARBA" id="ARBA00012876"/>
    </source>
</evidence>
<evidence type="ECO:0000256" key="9">
    <source>
        <dbReference type="ARBA" id="ARBA00022898"/>
    </source>
</evidence>
<dbReference type="InterPro" id="IPR050103">
    <property type="entry name" value="Class-III_PLP-dep_AT"/>
</dbReference>
<comment type="cofactor">
    <cofactor evidence="2">
        <name>pyridoxal 5'-phosphate</name>
        <dbReference type="ChEBI" id="CHEBI:597326"/>
    </cofactor>
</comment>
<evidence type="ECO:0000256" key="14">
    <source>
        <dbReference type="ARBA" id="ARBA00048021"/>
    </source>
</evidence>
<dbReference type="PIRSF" id="PIRSF000521">
    <property type="entry name" value="Transaminase_4ab_Lys_Orn"/>
    <property type="match status" value="1"/>
</dbReference>
<reference evidence="17 18" key="1">
    <citation type="submission" date="2007-08" db="EMBL/GenBank/DDBJ databases">
        <title>Complete sequence of Roseiflexus castenholzii DSM 13941.</title>
        <authorList>
            <consortium name="US DOE Joint Genome Institute"/>
            <person name="Copeland A."/>
            <person name="Lucas S."/>
            <person name="Lapidus A."/>
            <person name="Barry K."/>
            <person name="Glavina del Rio T."/>
            <person name="Dalin E."/>
            <person name="Tice H."/>
            <person name="Pitluck S."/>
            <person name="Thompson L.S."/>
            <person name="Brettin T."/>
            <person name="Bruce D."/>
            <person name="Detter J.C."/>
            <person name="Han C."/>
            <person name="Tapia R."/>
            <person name="Schmutz J."/>
            <person name="Larimer F."/>
            <person name="Land M."/>
            <person name="Hauser L."/>
            <person name="Kyrpides N."/>
            <person name="Mikhailova N."/>
            <person name="Bryant D.A."/>
            <person name="Hanada S."/>
            <person name="Tsukatani Y."/>
            <person name="Richardson P."/>
        </authorList>
    </citation>
    <scope>NUCLEOTIDE SEQUENCE [LARGE SCALE GENOMIC DNA]</scope>
    <source>
        <strain evidence="18">DSM 13941 / HLO8</strain>
    </source>
</reference>
<keyword evidence="9 16" id="KW-0663">Pyridoxal phosphate</keyword>
<organism evidence="17 18">
    <name type="scientific">Roseiflexus castenholzii (strain DSM 13941 / HLO8)</name>
    <dbReference type="NCBI Taxonomy" id="383372"/>
    <lineage>
        <taxon>Bacteria</taxon>
        <taxon>Bacillati</taxon>
        <taxon>Chloroflexota</taxon>
        <taxon>Chloroflexia</taxon>
        <taxon>Chloroflexales</taxon>
        <taxon>Roseiflexineae</taxon>
        <taxon>Roseiflexaceae</taxon>
        <taxon>Roseiflexus</taxon>
    </lineage>
</organism>
<evidence type="ECO:0000256" key="3">
    <source>
        <dbReference type="ARBA" id="ARBA00005176"/>
    </source>
</evidence>
<keyword evidence="7 17" id="KW-0032">Aminotransferase</keyword>
<accession>A7NF21</accession>
<dbReference type="InterPro" id="IPR049704">
    <property type="entry name" value="Aminotrans_3_PPA_site"/>
</dbReference>
<protein>
    <recommendedName>
        <fullName evidence="12">(S)-3-amino-2-methylpropionate transaminase</fullName>
        <ecNumber evidence="6">2.6.1.19</ecNumber>
        <ecNumber evidence="5">2.6.1.22</ecNumber>
    </recommendedName>
    <alternativeName>
        <fullName evidence="13">GABA aminotransferase</fullName>
    </alternativeName>
    <alternativeName>
        <fullName evidence="11">Gamma-amino-N-butyrate transaminase</fullName>
    </alternativeName>
    <alternativeName>
        <fullName evidence="15">Glutamate:succinic semialdehyde transaminase</fullName>
    </alternativeName>
    <alternativeName>
        <fullName evidence="10">L-AIBAT</fullName>
    </alternativeName>
</protein>
<dbReference type="GO" id="GO:0030170">
    <property type="term" value="F:pyridoxal phosphate binding"/>
    <property type="evidence" value="ECO:0007669"/>
    <property type="project" value="InterPro"/>
</dbReference>
<dbReference type="InterPro" id="IPR015421">
    <property type="entry name" value="PyrdxlP-dep_Trfase_major"/>
</dbReference>
<dbReference type="STRING" id="383372.Rcas_3219"/>
<dbReference type="InterPro" id="IPR005814">
    <property type="entry name" value="Aminotrans_3"/>
</dbReference>
<dbReference type="KEGG" id="rca:Rcas_3219"/>
<dbReference type="GO" id="GO:0034386">
    <property type="term" value="F:4-aminobutyrate:2-oxoglutarate transaminase activity"/>
    <property type="evidence" value="ECO:0007669"/>
    <property type="project" value="UniProtKB-EC"/>
</dbReference>
<dbReference type="Pfam" id="PF00202">
    <property type="entry name" value="Aminotran_3"/>
    <property type="match status" value="1"/>
</dbReference>
<evidence type="ECO:0000256" key="7">
    <source>
        <dbReference type="ARBA" id="ARBA00022576"/>
    </source>
</evidence>
<evidence type="ECO:0000256" key="1">
    <source>
        <dbReference type="ARBA" id="ARBA00001750"/>
    </source>
</evidence>
<evidence type="ECO:0000313" key="18">
    <source>
        <dbReference type="Proteomes" id="UP000000263"/>
    </source>
</evidence>
<evidence type="ECO:0000256" key="8">
    <source>
        <dbReference type="ARBA" id="ARBA00022679"/>
    </source>
</evidence>
<evidence type="ECO:0000256" key="16">
    <source>
        <dbReference type="RuleBase" id="RU003560"/>
    </source>
</evidence>
<dbReference type="InterPro" id="IPR015424">
    <property type="entry name" value="PyrdxlP-dep_Trfase"/>
</dbReference>
<dbReference type="Gene3D" id="3.90.1150.10">
    <property type="entry name" value="Aspartate Aminotransferase, domain 1"/>
    <property type="match status" value="1"/>
</dbReference>
<dbReference type="PANTHER" id="PTHR11986:SF58">
    <property type="entry name" value="LEUCINE_METHIONINE RACEMASE"/>
    <property type="match status" value="1"/>
</dbReference>
<dbReference type="Gene3D" id="3.40.640.10">
    <property type="entry name" value="Type I PLP-dependent aspartate aminotransferase-like (Major domain)"/>
    <property type="match status" value="1"/>
</dbReference>
<dbReference type="EC" id="2.6.1.19" evidence="6"/>
<comment type="similarity">
    <text evidence="4 16">Belongs to the class-III pyridoxal-phosphate-dependent aminotransferase family.</text>
</comment>
<dbReference type="PANTHER" id="PTHR11986">
    <property type="entry name" value="AMINOTRANSFERASE CLASS III"/>
    <property type="match status" value="1"/>
</dbReference>
<dbReference type="EC" id="2.6.1.22" evidence="5"/>